<keyword evidence="4" id="KW-1185">Reference proteome</keyword>
<proteinExistence type="predicted"/>
<feature type="compositionally biased region" description="Gly residues" evidence="1">
    <location>
        <begin position="143"/>
        <end position="154"/>
    </location>
</feature>
<keyword evidence="2" id="KW-0812">Transmembrane</keyword>
<accession>A0A917W358</accession>
<feature type="compositionally biased region" description="Gly residues" evidence="1">
    <location>
        <begin position="120"/>
        <end position="130"/>
    </location>
</feature>
<feature type="region of interest" description="Disordered" evidence="1">
    <location>
        <begin position="1"/>
        <end position="154"/>
    </location>
</feature>
<gene>
    <name evidence="3" type="ORF">GCM10011575_15760</name>
</gene>
<evidence type="ECO:0000313" key="3">
    <source>
        <dbReference type="EMBL" id="GGL58219.1"/>
    </source>
</evidence>
<protein>
    <submittedName>
        <fullName evidence="3">Uncharacterized protein</fullName>
    </submittedName>
</protein>
<keyword evidence="2" id="KW-1133">Transmembrane helix</keyword>
<feature type="compositionally biased region" description="Low complexity" evidence="1">
    <location>
        <begin position="37"/>
        <end position="66"/>
    </location>
</feature>
<reference evidence="3" key="2">
    <citation type="submission" date="2020-09" db="EMBL/GenBank/DDBJ databases">
        <authorList>
            <person name="Sun Q."/>
            <person name="Zhou Y."/>
        </authorList>
    </citation>
    <scope>NUCLEOTIDE SEQUENCE</scope>
    <source>
        <strain evidence="3">CGMCC 4.7306</strain>
    </source>
</reference>
<keyword evidence="2" id="KW-0472">Membrane</keyword>
<dbReference type="EMBL" id="BMMZ01000003">
    <property type="protein sequence ID" value="GGL58219.1"/>
    <property type="molecule type" value="Genomic_DNA"/>
</dbReference>
<sequence>MSSNYPPGGDGSDPRNSQGFGEQAPNQPGFGYGQQPGYGQNPAGGDAPQYGAPQQPGQQPNYGAPGSQPSAGQPGYGQQPASQPSPYGAPGQQPAQPAYGQPGQPAGQPSGQGSPYGAPGQPGGQPGYGQPGQPPAYGQPGYTPGGFGPTGPGNGGGRSKLPFIIGGGGLALVVVVVLIIVAVVHASHNGTTASGPDNSSPTAKAENASDAVKGYLDALSTGDAKKALSYLSEQPSDTSLMTDDILKVSTKEAPITAIKVPQVTDKYAYEVSASYNLGDRPVNAKFEVDDSSGHYLLSDAYATVDLSVGTKGLPLTINGTKVAADKIYLLPGSYDLETTEKYISLGSSGKFLVQQPNDYPDIEPKPVLNSAGQAIFKKKVTEAIDACVRSTKLTAGCGLDVPATVDGYKIKDGSVHRTLDADTKAKVKSLKGTLDYSSTTVAEDEDFYGDVNITVTGVKGGKTYKNLDYFGGGESFGTPKIDMSSSALTVEWE</sequence>
<evidence type="ECO:0000256" key="1">
    <source>
        <dbReference type="SAM" id="MobiDB-lite"/>
    </source>
</evidence>
<dbReference type="RefSeq" id="WP_188894643.1">
    <property type="nucleotide sequence ID" value="NZ_BMMZ01000003.1"/>
</dbReference>
<evidence type="ECO:0000313" key="4">
    <source>
        <dbReference type="Proteomes" id="UP000613840"/>
    </source>
</evidence>
<name>A0A917W358_9ACTN</name>
<comment type="caution">
    <text evidence="3">The sequence shown here is derived from an EMBL/GenBank/DDBJ whole genome shotgun (WGS) entry which is preliminary data.</text>
</comment>
<feature type="region of interest" description="Disordered" evidence="1">
    <location>
        <begin position="189"/>
        <end position="208"/>
    </location>
</feature>
<dbReference type="Proteomes" id="UP000613840">
    <property type="component" value="Unassembled WGS sequence"/>
</dbReference>
<reference evidence="3" key="1">
    <citation type="journal article" date="2014" name="Int. J. Syst. Evol. Microbiol.">
        <title>Complete genome sequence of Corynebacterium casei LMG S-19264T (=DSM 44701T), isolated from a smear-ripened cheese.</title>
        <authorList>
            <consortium name="US DOE Joint Genome Institute (JGI-PGF)"/>
            <person name="Walter F."/>
            <person name="Albersmeier A."/>
            <person name="Kalinowski J."/>
            <person name="Ruckert C."/>
        </authorList>
    </citation>
    <scope>NUCLEOTIDE SEQUENCE</scope>
    <source>
        <strain evidence="3">CGMCC 4.7306</strain>
    </source>
</reference>
<organism evidence="3 4">
    <name type="scientific">Microlunatus endophyticus</name>
    <dbReference type="NCBI Taxonomy" id="1716077"/>
    <lineage>
        <taxon>Bacteria</taxon>
        <taxon>Bacillati</taxon>
        <taxon>Actinomycetota</taxon>
        <taxon>Actinomycetes</taxon>
        <taxon>Propionibacteriales</taxon>
        <taxon>Propionibacteriaceae</taxon>
        <taxon>Microlunatus</taxon>
    </lineage>
</organism>
<dbReference type="AlphaFoldDB" id="A0A917W358"/>
<feature type="transmembrane region" description="Helical" evidence="2">
    <location>
        <begin position="163"/>
        <end position="184"/>
    </location>
</feature>
<evidence type="ECO:0000256" key="2">
    <source>
        <dbReference type="SAM" id="Phobius"/>
    </source>
</evidence>
<feature type="compositionally biased region" description="Low complexity" evidence="1">
    <location>
        <begin position="82"/>
        <end position="119"/>
    </location>
</feature>
<feature type="compositionally biased region" description="Polar residues" evidence="1">
    <location>
        <begin position="189"/>
        <end position="202"/>
    </location>
</feature>